<dbReference type="EMBL" id="VSRR010067987">
    <property type="protein sequence ID" value="MPC85308.1"/>
    <property type="molecule type" value="Genomic_DNA"/>
</dbReference>
<gene>
    <name evidence="1" type="ORF">E2C01_080078</name>
</gene>
<dbReference type="AlphaFoldDB" id="A0A5B7IXF9"/>
<evidence type="ECO:0000313" key="1">
    <source>
        <dbReference type="EMBL" id="MPC85308.1"/>
    </source>
</evidence>
<reference evidence="1 2" key="1">
    <citation type="submission" date="2019-05" db="EMBL/GenBank/DDBJ databases">
        <title>Another draft genome of Portunus trituberculatus and its Hox gene families provides insights of decapod evolution.</title>
        <authorList>
            <person name="Jeong J.-H."/>
            <person name="Song I."/>
            <person name="Kim S."/>
            <person name="Choi T."/>
            <person name="Kim D."/>
            <person name="Ryu S."/>
            <person name="Kim W."/>
        </authorList>
    </citation>
    <scope>NUCLEOTIDE SEQUENCE [LARGE SCALE GENOMIC DNA]</scope>
    <source>
        <tissue evidence="1">Muscle</tissue>
    </source>
</reference>
<sequence>MQFQTACQRVPQLADRWEPQGWIQEAGCCLRWYRQPP</sequence>
<dbReference type="Proteomes" id="UP000324222">
    <property type="component" value="Unassembled WGS sequence"/>
</dbReference>
<comment type="caution">
    <text evidence="1">The sequence shown here is derived from an EMBL/GenBank/DDBJ whole genome shotgun (WGS) entry which is preliminary data.</text>
</comment>
<proteinExistence type="predicted"/>
<accession>A0A5B7IXF9</accession>
<evidence type="ECO:0000313" key="2">
    <source>
        <dbReference type="Proteomes" id="UP000324222"/>
    </source>
</evidence>
<keyword evidence="2" id="KW-1185">Reference proteome</keyword>
<name>A0A5B7IXF9_PORTR</name>
<organism evidence="1 2">
    <name type="scientific">Portunus trituberculatus</name>
    <name type="common">Swimming crab</name>
    <name type="synonym">Neptunus trituberculatus</name>
    <dbReference type="NCBI Taxonomy" id="210409"/>
    <lineage>
        <taxon>Eukaryota</taxon>
        <taxon>Metazoa</taxon>
        <taxon>Ecdysozoa</taxon>
        <taxon>Arthropoda</taxon>
        <taxon>Crustacea</taxon>
        <taxon>Multicrustacea</taxon>
        <taxon>Malacostraca</taxon>
        <taxon>Eumalacostraca</taxon>
        <taxon>Eucarida</taxon>
        <taxon>Decapoda</taxon>
        <taxon>Pleocyemata</taxon>
        <taxon>Brachyura</taxon>
        <taxon>Eubrachyura</taxon>
        <taxon>Portunoidea</taxon>
        <taxon>Portunidae</taxon>
        <taxon>Portuninae</taxon>
        <taxon>Portunus</taxon>
    </lineage>
</organism>
<protein>
    <submittedName>
        <fullName evidence="1">Uncharacterized protein</fullName>
    </submittedName>
</protein>